<dbReference type="EMBL" id="CAWUHD010000010">
    <property type="protein sequence ID" value="CAK7213273.1"/>
    <property type="molecule type" value="Genomic_DNA"/>
</dbReference>
<accession>A0ABP0B111</accession>
<feature type="chain" id="PRO_5045513424" evidence="1">
    <location>
        <begin position="50"/>
        <end position="212"/>
    </location>
</feature>
<proteinExistence type="predicted"/>
<feature type="signal peptide" evidence="1">
    <location>
        <begin position="1"/>
        <end position="49"/>
    </location>
</feature>
<keyword evidence="3" id="KW-1185">Reference proteome</keyword>
<comment type="caution">
    <text evidence="2">The sequence shown here is derived from an EMBL/GenBank/DDBJ whole genome shotgun (WGS) entry which is preliminary data.</text>
</comment>
<reference evidence="2 3" key="1">
    <citation type="submission" date="2024-01" db="EMBL/GenBank/DDBJ databases">
        <authorList>
            <person name="Allen C."/>
            <person name="Tagirdzhanova G."/>
        </authorList>
    </citation>
    <scope>NUCLEOTIDE SEQUENCE [LARGE SCALE GENOMIC DNA]</scope>
</reference>
<sequence length="212" mass="22365">MDHITSLSSAGHNAAPLDTTQCASPWNRVRSFMARPWFCLLVMATAVTAATSSPAGQQQLLDSNDTAWHRYVRAPAGKTVVPARILAQYTTGNVTNAGGLLGSGTDHDSGPTVLTRLASGDDIPTLVIDFGLNVAGLLSIDFAGSYNTTAGFPGITLAFSETIQYLTDRSDFTRSDNAAGSAKLTKGTDQVRHQLNGTGDSMVITLFLTEIN</sequence>
<protein>
    <submittedName>
        <fullName evidence="2">Uncharacterized protein</fullName>
    </submittedName>
</protein>
<evidence type="ECO:0000313" key="3">
    <source>
        <dbReference type="Proteomes" id="UP001642482"/>
    </source>
</evidence>
<dbReference type="Proteomes" id="UP001642482">
    <property type="component" value="Unassembled WGS sequence"/>
</dbReference>
<evidence type="ECO:0000256" key="1">
    <source>
        <dbReference type="SAM" id="SignalP"/>
    </source>
</evidence>
<organism evidence="2 3">
    <name type="scientific">Sporothrix eucalyptigena</name>
    <dbReference type="NCBI Taxonomy" id="1812306"/>
    <lineage>
        <taxon>Eukaryota</taxon>
        <taxon>Fungi</taxon>
        <taxon>Dikarya</taxon>
        <taxon>Ascomycota</taxon>
        <taxon>Pezizomycotina</taxon>
        <taxon>Sordariomycetes</taxon>
        <taxon>Sordariomycetidae</taxon>
        <taxon>Ophiostomatales</taxon>
        <taxon>Ophiostomataceae</taxon>
        <taxon>Sporothrix</taxon>
    </lineage>
</organism>
<evidence type="ECO:0000313" key="2">
    <source>
        <dbReference type="EMBL" id="CAK7213273.1"/>
    </source>
</evidence>
<gene>
    <name evidence="2" type="ORF">SEUCBS140593_001790</name>
</gene>
<name>A0ABP0B111_9PEZI</name>
<keyword evidence="1" id="KW-0732">Signal</keyword>